<evidence type="ECO:0000256" key="6">
    <source>
        <dbReference type="ARBA" id="ARBA00022692"/>
    </source>
</evidence>
<comment type="caution">
    <text evidence="18">The sequence shown here is derived from an EMBL/GenBank/DDBJ whole genome shotgun (WGS) entry which is preliminary data.</text>
</comment>
<dbReference type="Gene3D" id="1.10.510.10">
    <property type="entry name" value="Transferase(Phosphotransferase) domain 1"/>
    <property type="match status" value="2"/>
</dbReference>
<comment type="catalytic activity">
    <reaction evidence="13">
        <text>L-seryl-[protein] + ATP = O-phospho-L-seryl-[protein] + ADP + H(+)</text>
        <dbReference type="Rhea" id="RHEA:17989"/>
        <dbReference type="Rhea" id="RHEA-COMP:9863"/>
        <dbReference type="Rhea" id="RHEA-COMP:11604"/>
        <dbReference type="ChEBI" id="CHEBI:15378"/>
        <dbReference type="ChEBI" id="CHEBI:29999"/>
        <dbReference type="ChEBI" id="CHEBI:30616"/>
        <dbReference type="ChEBI" id="CHEBI:83421"/>
        <dbReference type="ChEBI" id="CHEBI:456216"/>
        <dbReference type="EC" id="2.7.11.1"/>
    </reaction>
</comment>
<evidence type="ECO:0000256" key="4">
    <source>
        <dbReference type="ARBA" id="ARBA00022527"/>
    </source>
</evidence>
<feature type="compositionally biased region" description="Basic and acidic residues" evidence="15">
    <location>
        <begin position="324"/>
        <end position="337"/>
    </location>
</feature>
<evidence type="ECO:0000256" key="7">
    <source>
        <dbReference type="ARBA" id="ARBA00022741"/>
    </source>
</evidence>
<organism evidence="18 19">
    <name type="scientific">Forsythia ovata</name>
    <dbReference type="NCBI Taxonomy" id="205694"/>
    <lineage>
        <taxon>Eukaryota</taxon>
        <taxon>Viridiplantae</taxon>
        <taxon>Streptophyta</taxon>
        <taxon>Embryophyta</taxon>
        <taxon>Tracheophyta</taxon>
        <taxon>Spermatophyta</taxon>
        <taxon>Magnoliopsida</taxon>
        <taxon>eudicotyledons</taxon>
        <taxon>Gunneridae</taxon>
        <taxon>Pentapetalae</taxon>
        <taxon>asterids</taxon>
        <taxon>lamiids</taxon>
        <taxon>Lamiales</taxon>
        <taxon>Oleaceae</taxon>
        <taxon>Forsythieae</taxon>
        <taxon>Forsythia</taxon>
    </lineage>
</organism>
<dbReference type="SMART" id="SM00220">
    <property type="entry name" value="S_TKc"/>
    <property type="match status" value="1"/>
</dbReference>
<dbReference type="PROSITE" id="PS50011">
    <property type="entry name" value="PROTEIN_KINASE_DOM"/>
    <property type="match status" value="1"/>
</dbReference>
<evidence type="ECO:0000313" key="18">
    <source>
        <dbReference type="EMBL" id="KAL2479018.1"/>
    </source>
</evidence>
<dbReference type="AlphaFoldDB" id="A0ABD1QU07"/>
<evidence type="ECO:0000313" key="19">
    <source>
        <dbReference type="Proteomes" id="UP001604277"/>
    </source>
</evidence>
<dbReference type="EMBL" id="JBFOLJ010000014">
    <property type="protein sequence ID" value="KAL2479018.1"/>
    <property type="molecule type" value="Genomic_DNA"/>
</dbReference>
<evidence type="ECO:0000256" key="1">
    <source>
        <dbReference type="ARBA" id="ARBA00004162"/>
    </source>
</evidence>
<evidence type="ECO:0000256" key="2">
    <source>
        <dbReference type="ARBA" id="ARBA00012513"/>
    </source>
</evidence>
<reference evidence="19" key="1">
    <citation type="submission" date="2024-07" db="EMBL/GenBank/DDBJ databases">
        <title>Two chromosome-level genome assemblies of Korean endemic species Abeliophyllum distichum and Forsythia ovata (Oleaceae).</title>
        <authorList>
            <person name="Jang H."/>
        </authorList>
    </citation>
    <scope>NUCLEOTIDE SEQUENCE [LARGE SCALE GENOMIC DNA]</scope>
</reference>
<keyword evidence="7 14" id="KW-0547">Nucleotide-binding</keyword>
<dbReference type="GO" id="GO:0005886">
    <property type="term" value="C:plasma membrane"/>
    <property type="evidence" value="ECO:0007669"/>
    <property type="project" value="UniProtKB-SubCell"/>
</dbReference>
<dbReference type="FunFam" id="1.10.510.10:FF:000780">
    <property type="entry name" value="Receptor-like serine/threonine-protein kinase At4g25390"/>
    <property type="match status" value="1"/>
</dbReference>
<protein>
    <recommendedName>
        <fullName evidence="2">non-specific serine/threonine protein kinase</fullName>
        <ecNumber evidence="2">2.7.11.1</ecNumber>
    </recommendedName>
</protein>
<evidence type="ECO:0000256" key="13">
    <source>
        <dbReference type="ARBA" id="ARBA00048679"/>
    </source>
</evidence>
<dbReference type="InterPro" id="IPR000719">
    <property type="entry name" value="Prot_kinase_dom"/>
</dbReference>
<keyword evidence="11 16" id="KW-0472">Membrane</keyword>
<evidence type="ECO:0000256" key="10">
    <source>
        <dbReference type="ARBA" id="ARBA00022989"/>
    </source>
</evidence>
<comment type="catalytic activity">
    <reaction evidence="12">
        <text>L-threonyl-[protein] + ATP = O-phospho-L-threonyl-[protein] + ADP + H(+)</text>
        <dbReference type="Rhea" id="RHEA:46608"/>
        <dbReference type="Rhea" id="RHEA-COMP:11060"/>
        <dbReference type="Rhea" id="RHEA-COMP:11605"/>
        <dbReference type="ChEBI" id="CHEBI:15378"/>
        <dbReference type="ChEBI" id="CHEBI:30013"/>
        <dbReference type="ChEBI" id="CHEBI:30616"/>
        <dbReference type="ChEBI" id="CHEBI:61977"/>
        <dbReference type="ChEBI" id="CHEBI:456216"/>
        <dbReference type="EC" id="2.7.11.1"/>
    </reaction>
</comment>
<keyword evidence="9 14" id="KW-0067">ATP-binding</keyword>
<dbReference type="InterPro" id="IPR044576">
    <property type="entry name" value="At4g25390-like"/>
</dbReference>
<dbReference type="PROSITE" id="PS00107">
    <property type="entry name" value="PROTEIN_KINASE_ATP"/>
    <property type="match status" value="1"/>
</dbReference>
<feature type="compositionally biased region" description="Basic residues" evidence="15">
    <location>
        <begin position="710"/>
        <end position="721"/>
    </location>
</feature>
<dbReference type="SUPFAM" id="SSF56112">
    <property type="entry name" value="Protein kinase-like (PK-like)"/>
    <property type="match status" value="1"/>
</dbReference>
<comment type="subcellular location">
    <subcellularLocation>
        <location evidence="1">Cell membrane</location>
        <topology evidence="1">Single-pass membrane protein</topology>
    </subcellularLocation>
</comment>
<dbReference type="InterPro" id="IPR017441">
    <property type="entry name" value="Protein_kinase_ATP_BS"/>
</dbReference>
<gene>
    <name evidence="18" type="ORF">Fot_48032</name>
</gene>
<evidence type="ECO:0000256" key="9">
    <source>
        <dbReference type="ARBA" id="ARBA00022840"/>
    </source>
</evidence>
<keyword evidence="5" id="KW-0808">Transferase</keyword>
<sequence length="721" mass="81674">MPSRQPFLSNPSPKISIILLPITVSASLITLFAIIYFIYYLWYSLVHRSRTSPFDSSTALNKLQRFSYNELKNATHNFSDSNSIGKGGSGTVFIGILKNGKLVAVKLLNSTSFQCEQQFQNELKMLSGLKSCPFIVSLLGYCVEKSRRLLVYEYMPNKSLQESLFSESNNGNSDHNLCLNWDRRLNIILDVAKALAFLHIELDPPVIHGDVKPSNVLLDSEFRAKLSDFGLAKLKLEGVLGVDLYSQDLGKSQELFGNSIRGGGGEIETPAIGTPVESHENDEVDFALALQASCSSKNSCKIYHNVKGFALNSLHCDGNPGDENDNKDTDAKGKEASTNENGGEDWNKFVNYDEDLSSMDHGKELKLNAAFVGDVGNSNTTGGQQWGKDWWWRQDRSDEWCSRDYVMEWIGSQICPSANPSWKEETKCSRENINMDNSTQLDKFEEVNETPLRENGFECPNGAVGKQEPKRSKVHTKKHRKMQEWWKEEHLDELSKKSTKKAKKLEIRSKKRFKLRYFGMGKRWRRKFGHENENVDDPDTEFSFRKGWKKKNSRSIGSDMWSGDIFSRELSSTTSMRGTLCYVAPEYSACGYLMEKADIYSLGVLILVVVSGRRPLHVLSSPMNLEKANLISWCRHLAYAGNILELVDEKLKDDYNKDEVTLCINLALACLQKMPELRPDIGDIVKVLKGEMELPALPFEFSPSPPKFFSKSRRKHKNNED</sequence>
<feature type="region of interest" description="Disordered" evidence="15">
    <location>
        <begin position="460"/>
        <end position="479"/>
    </location>
</feature>
<name>A0ABD1QU07_9LAMI</name>
<dbReference type="InterPro" id="IPR008271">
    <property type="entry name" value="Ser/Thr_kinase_AS"/>
</dbReference>
<evidence type="ECO:0000259" key="17">
    <source>
        <dbReference type="PROSITE" id="PS50011"/>
    </source>
</evidence>
<feature type="transmembrane region" description="Helical" evidence="16">
    <location>
        <begin position="15"/>
        <end position="42"/>
    </location>
</feature>
<keyword evidence="19" id="KW-1185">Reference proteome</keyword>
<dbReference type="EC" id="2.7.11.1" evidence="2"/>
<dbReference type="GO" id="GO:0005524">
    <property type="term" value="F:ATP binding"/>
    <property type="evidence" value="ECO:0007669"/>
    <property type="project" value="UniProtKB-UniRule"/>
</dbReference>
<evidence type="ECO:0000256" key="14">
    <source>
        <dbReference type="PROSITE-ProRule" id="PRU10141"/>
    </source>
</evidence>
<evidence type="ECO:0000256" key="3">
    <source>
        <dbReference type="ARBA" id="ARBA00022475"/>
    </source>
</evidence>
<dbReference type="FunFam" id="3.30.200.20:FF:000542">
    <property type="entry name" value="Receptor-like serine/threonine-protein kinase At4g25390"/>
    <property type="match status" value="1"/>
</dbReference>
<dbReference type="Pfam" id="PF00069">
    <property type="entry name" value="Pkinase"/>
    <property type="match status" value="1"/>
</dbReference>
<dbReference type="Proteomes" id="UP001604277">
    <property type="component" value="Unassembled WGS sequence"/>
</dbReference>
<evidence type="ECO:0000256" key="8">
    <source>
        <dbReference type="ARBA" id="ARBA00022777"/>
    </source>
</evidence>
<keyword evidence="8" id="KW-0418">Kinase</keyword>
<dbReference type="Gene3D" id="3.30.200.20">
    <property type="entry name" value="Phosphorylase Kinase, domain 1"/>
    <property type="match status" value="1"/>
</dbReference>
<evidence type="ECO:0000256" key="15">
    <source>
        <dbReference type="SAM" id="MobiDB-lite"/>
    </source>
</evidence>
<keyword evidence="6 16" id="KW-0812">Transmembrane</keyword>
<feature type="region of interest" description="Disordered" evidence="15">
    <location>
        <begin position="321"/>
        <end position="345"/>
    </location>
</feature>
<dbReference type="InterPro" id="IPR011009">
    <property type="entry name" value="Kinase-like_dom_sf"/>
</dbReference>
<evidence type="ECO:0000256" key="12">
    <source>
        <dbReference type="ARBA" id="ARBA00047899"/>
    </source>
</evidence>
<feature type="domain" description="Protein kinase" evidence="17">
    <location>
        <begin position="78"/>
        <end position="697"/>
    </location>
</feature>
<accession>A0ABD1QU07</accession>
<keyword evidence="10 16" id="KW-1133">Transmembrane helix</keyword>
<keyword evidence="3" id="KW-1003">Cell membrane</keyword>
<feature type="binding site" evidence="14">
    <location>
        <position position="106"/>
    </location>
    <ligand>
        <name>ATP</name>
        <dbReference type="ChEBI" id="CHEBI:30616"/>
    </ligand>
</feature>
<dbReference type="PROSITE" id="PS00108">
    <property type="entry name" value="PROTEIN_KINASE_ST"/>
    <property type="match status" value="1"/>
</dbReference>
<keyword evidence="4" id="KW-0723">Serine/threonine-protein kinase</keyword>
<dbReference type="GO" id="GO:0004674">
    <property type="term" value="F:protein serine/threonine kinase activity"/>
    <property type="evidence" value="ECO:0007669"/>
    <property type="project" value="UniProtKB-KW"/>
</dbReference>
<evidence type="ECO:0000256" key="11">
    <source>
        <dbReference type="ARBA" id="ARBA00023136"/>
    </source>
</evidence>
<dbReference type="PANTHER" id="PTHR46821:SF4">
    <property type="entry name" value="OS08G0275200 PROTEIN"/>
    <property type="match status" value="1"/>
</dbReference>
<feature type="region of interest" description="Disordered" evidence="15">
    <location>
        <begin position="702"/>
        <end position="721"/>
    </location>
</feature>
<evidence type="ECO:0000256" key="5">
    <source>
        <dbReference type="ARBA" id="ARBA00022679"/>
    </source>
</evidence>
<evidence type="ECO:0000256" key="16">
    <source>
        <dbReference type="SAM" id="Phobius"/>
    </source>
</evidence>
<dbReference type="PANTHER" id="PTHR46821">
    <property type="entry name" value="OS07G0586332 PROTEIN"/>
    <property type="match status" value="1"/>
</dbReference>
<proteinExistence type="predicted"/>